<evidence type="ECO:0000256" key="2">
    <source>
        <dbReference type="ARBA" id="ARBA00008422"/>
    </source>
</evidence>
<evidence type="ECO:0000256" key="12">
    <source>
        <dbReference type="ARBA" id="ARBA00043668"/>
    </source>
</evidence>
<dbReference type="GO" id="GO:0052745">
    <property type="term" value="F:inositol phosphate phosphatase activity"/>
    <property type="evidence" value="ECO:0007669"/>
    <property type="project" value="TreeGrafter"/>
</dbReference>
<comment type="subcellular location">
    <subcellularLocation>
        <location evidence="1">Cell membrane</location>
    </subcellularLocation>
</comment>
<dbReference type="GO" id="GO:0034417">
    <property type="term" value="F:bisphosphoglycerate 3-phosphatase activity"/>
    <property type="evidence" value="ECO:0007669"/>
    <property type="project" value="UniProtKB-EC"/>
</dbReference>
<dbReference type="GO" id="GO:0005886">
    <property type="term" value="C:plasma membrane"/>
    <property type="evidence" value="ECO:0007669"/>
    <property type="project" value="UniProtKB-SubCell"/>
</dbReference>
<evidence type="ECO:0000256" key="15">
    <source>
        <dbReference type="ARBA" id="ARBA00043832"/>
    </source>
</evidence>
<dbReference type="SUPFAM" id="SSF53254">
    <property type="entry name" value="Phosphoglycerate mutase-like"/>
    <property type="match status" value="1"/>
</dbReference>
<dbReference type="PIRSF" id="PIRSF000894">
    <property type="entry name" value="Acid_phosphatase"/>
    <property type="match status" value="1"/>
</dbReference>
<keyword evidence="8" id="KW-0378">Hydrolase</keyword>
<comment type="catalytic activity">
    <reaction evidence="15">
        <text>(2R)-2,3-bisphosphoglycerate + H2O = (2R)-2-phosphoglycerate + phosphate</text>
        <dbReference type="Rhea" id="RHEA:27381"/>
        <dbReference type="ChEBI" id="CHEBI:15377"/>
        <dbReference type="ChEBI" id="CHEBI:43474"/>
        <dbReference type="ChEBI" id="CHEBI:58248"/>
        <dbReference type="ChEBI" id="CHEBI:58289"/>
        <dbReference type="EC" id="3.1.3.80"/>
    </reaction>
    <physiologicalReaction direction="left-to-right" evidence="15">
        <dbReference type="Rhea" id="RHEA:27382"/>
    </physiologicalReaction>
</comment>
<evidence type="ECO:0000256" key="9">
    <source>
        <dbReference type="ARBA" id="ARBA00023136"/>
    </source>
</evidence>
<evidence type="ECO:0000313" key="18">
    <source>
        <dbReference type="EMBL" id="CAK1547362.1"/>
    </source>
</evidence>
<feature type="chain" id="PRO_5043830377" description="Multiple inositol polyphosphate phosphatase 1" evidence="17">
    <location>
        <begin position="18"/>
        <end position="478"/>
    </location>
</feature>
<proteinExistence type="inferred from homology"/>
<dbReference type="EC" id="3.1.3.80" evidence="3"/>
<evidence type="ECO:0000256" key="11">
    <source>
        <dbReference type="ARBA" id="ARBA00031642"/>
    </source>
</evidence>
<dbReference type="GO" id="GO:0003993">
    <property type="term" value="F:acid phosphatase activity"/>
    <property type="evidence" value="ECO:0007669"/>
    <property type="project" value="TreeGrafter"/>
</dbReference>
<protein>
    <recommendedName>
        <fullName evidence="5">Multiple inositol polyphosphate phosphatase 1</fullName>
        <ecNumber evidence="4">3.1.3.62</ecNumber>
        <ecNumber evidence="3">3.1.3.80</ecNumber>
    </recommendedName>
    <alternativeName>
        <fullName evidence="11">2,3-bisphosphoglycerate 3-phosphatase</fullName>
    </alternativeName>
</protein>
<evidence type="ECO:0000256" key="13">
    <source>
        <dbReference type="ARBA" id="ARBA00043671"/>
    </source>
</evidence>
<dbReference type="EMBL" id="CAVLEF010000009">
    <property type="protein sequence ID" value="CAK1547362.1"/>
    <property type="molecule type" value="Genomic_DNA"/>
</dbReference>
<evidence type="ECO:0000256" key="4">
    <source>
        <dbReference type="ARBA" id="ARBA00013040"/>
    </source>
</evidence>
<evidence type="ECO:0000256" key="10">
    <source>
        <dbReference type="ARBA" id="ARBA00023180"/>
    </source>
</evidence>
<comment type="catalytic activity">
    <reaction evidence="14">
        <text>1D-myo-inositol hexakisphosphate + H2O = 1D-myo-inositol 1,2,4,5,6-pentakisphosphate + phosphate</text>
        <dbReference type="Rhea" id="RHEA:16989"/>
        <dbReference type="ChEBI" id="CHEBI:15377"/>
        <dbReference type="ChEBI" id="CHEBI:43474"/>
        <dbReference type="ChEBI" id="CHEBI:57798"/>
        <dbReference type="ChEBI" id="CHEBI:58130"/>
        <dbReference type="EC" id="3.1.3.62"/>
    </reaction>
    <physiologicalReaction direction="left-to-right" evidence="14">
        <dbReference type="Rhea" id="RHEA:16990"/>
    </physiologicalReaction>
</comment>
<dbReference type="Proteomes" id="UP001497472">
    <property type="component" value="Unassembled WGS sequence"/>
</dbReference>
<comment type="caution">
    <text evidence="18">The sequence shown here is derived from an EMBL/GenBank/DDBJ whole genome shotgun (WGS) entry which is preliminary data.</text>
</comment>
<dbReference type="CDD" id="cd07061">
    <property type="entry name" value="HP_HAP_like"/>
    <property type="match status" value="1"/>
</dbReference>
<evidence type="ECO:0000256" key="14">
    <source>
        <dbReference type="ARBA" id="ARBA00043691"/>
    </source>
</evidence>
<feature type="signal peptide" evidence="17">
    <location>
        <begin position="1"/>
        <end position="17"/>
    </location>
</feature>
<keyword evidence="16" id="KW-1015">Disulfide bond</keyword>
<accession>A0AAV1JE05</accession>
<evidence type="ECO:0000256" key="5">
    <source>
        <dbReference type="ARBA" id="ARBA00018097"/>
    </source>
</evidence>
<keyword evidence="9" id="KW-0472">Membrane</keyword>
<dbReference type="InterPro" id="IPR000560">
    <property type="entry name" value="His_Pase_clade-2"/>
</dbReference>
<comment type="catalytic activity">
    <reaction evidence="13">
        <text>1D-myo-inositol 1,2,4,5,6-pentakisphosphate + H2O = 1D-myo-inositol 1,2,5,6-tetrakisphosphate + phosphate</text>
        <dbReference type="Rhea" id="RHEA:77115"/>
        <dbReference type="ChEBI" id="CHEBI:15377"/>
        <dbReference type="ChEBI" id="CHEBI:43474"/>
        <dbReference type="ChEBI" id="CHEBI:57798"/>
        <dbReference type="ChEBI" id="CHEBI:195535"/>
        <dbReference type="EC" id="3.1.3.62"/>
    </reaction>
    <physiologicalReaction direction="left-to-right" evidence="13">
        <dbReference type="Rhea" id="RHEA:77116"/>
    </physiologicalReaction>
</comment>
<evidence type="ECO:0000256" key="6">
    <source>
        <dbReference type="ARBA" id="ARBA00022475"/>
    </source>
</evidence>
<keyword evidence="7 17" id="KW-0732">Signal</keyword>
<name>A0AAV1JE05_9NEOP</name>
<reference evidence="18 19" key="1">
    <citation type="submission" date="2023-11" db="EMBL/GenBank/DDBJ databases">
        <authorList>
            <person name="Okamura Y."/>
        </authorList>
    </citation>
    <scope>NUCLEOTIDE SEQUENCE [LARGE SCALE GENOMIC DNA]</scope>
</reference>
<evidence type="ECO:0000256" key="17">
    <source>
        <dbReference type="SAM" id="SignalP"/>
    </source>
</evidence>
<evidence type="ECO:0000256" key="3">
    <source>
        <dbReference type="ARBA" id="ARBA00012976"/>
    </source>
</evidence>
<sequence>MRWFLISALALIGAVQGQDLQETCLSVDPEPYLMFGTKTAYAFSNRGVPVTRTHEVPGCQPVAIWLLNRHGSHNPEADEMSELQKLVDFKNNIIANYRNGNFRNTNQRMCAADVNLLERWEWNPRQNASYAGDLTTDGYMSTQQLAQAWRSKYPGLFSDNRYDYLFKYVNDQRSSTTFRAFTEGLFKDQAEGMDVPKESDEKLLRPYKFCPAWTRDVEENNETLSQLRTFESKQEYKEMISNISLRLGFTYDVNLETVLSMYDMCRYNKAWEIEKISPWCAVFTKEDIKRLEYSEDLETYYKYGYGTPMNQKIGCTAVKDMMDFFKIHLDQETPQQPKAMVHFTEAEMILLTLSALNGYRDIAPLTGDNYHTQTARERRWSSSNMSPFNANIAAVLYKCIPNNNLKIREPYQVLFLSNERTLYLEGCNVGLCDWSFVKTRLGLVADNCELGFCNGAKNINGFVGLTIALVAFCSKFIS</sequence>
<dbReference type="InterPro" id="IPR016274">
    <property type="entry name" value="Histidine_acid_Pase_euk"/>
</dbReference>
<dbReference type="Gene3D" id="3.40.50.1240">
    <property type="entry name" value="Phosphoglycerate mutase-like"/>
    <property type="match status" value="1"/>
</dbReference>
<dbReference type="AlphaFoldDB" id="A0AAV1JE05"/>
<feature type="disulfide bond" evidence="16">
    <location>
        <begin position="265"/>
        <end position="280"/>
    </location>
</feature>
<keyword evidence="6" id="KW-1003">Cell membrane</keyword>
<dbReference type="Pfam" id="PF00328">
    <property type="entry name" value="His_Phos_2"/>
    <property type="match status" value="1"/>
</dbReference>
<evidence type="ECO:0000256" key="8">
    <source>
        <dbReference type="ARBA" id="ARBA00022801"/>
    </source>
</evidence>
<dbReference type="InterPro" id="IPR029033">
    <property type="entry name" value="His_PPase_superfam"/>
</dbReference>
<evidence type="ECO:0000256" key="7">
    <source>
        <dbReference type="ARBA" id="ARBA00022729"/>
    </source>
</evidence>
<gene>
    <name evidence="18" type="ORF">LNINA_LOCUS6840</name>
</gene>
<keyword evidence="19" id="KW-1185">Reference proteome</keyword>
<keyword evidence="10" id="KW-0325">Glycoprotein</keyword>
<evidence type="ECO:0000256" key="1">
    <source>
        <dbReference type="ARBA" id="ARBA00004236"/>
    </source>
</evidence>
<dbReference type="PANTHER" id="PTHR20963">
    <property type="entry name" value="MULTIPLE INOSITOL POLYPHOSPHATE PHOSPHATASE-RELATED"/>
    <property type="match status" value="1"/>
</dbReference>
<dbReference type="PANTHER" id="PTHR20963:SF8">
    <property type="entry name" value="MULTIPLE INOSITOL POLYPHOSPHATE PHOSPHATASE 1"/>
    <property type="match status" value="1"/>
</dbReference>
<evidence type="ECO:0000256" key="16">
    <source>
        <dbReference type="PIRSR" id="PIRSR000894-2"/>
    </source>
</evidence>
<evidence type="ECO:0000313" key="19">
    <source>
        <dbReference type="Proteomes" id="UP001497472"/>
    </source>
</evidence>
<dbReference type="EC" id="3.1.3.62" evidence="4"/>
<comment type="catalytic activity">
    <reaction evidence="12">
        <text>1D-myo-inositol 1,2,5,6-tetrakisphosphate + H2O = 1D-myo-inositol 1,2,6-trisphosphate + phosphate</text>
        <dbReference type="Rhea" id="RHEA:77119"/>
        <dbReference type="ChEBI" id="CHEBI:15377"/>
        <dbReference type="ChEBI" id="CHEBI:43474"/>
        <dbReference type="ChEBI" id="CHEBI:195535"/>
        <dbReference type="ChEBI" id="CHEBI:195537"/>
        <dbReference type="EC" id="3.1.3.62"/>
    </reaction>
    <physiologicalReaction direction="left-to-right" evidence="12">
        <dbReference type="Rhea" id="RHEA:77120"/>
    </physiologicalReaction>
</comment>
<feature type="disulfide bond" evidence="16">
    <location>
        <begin position="59"/>
        <end position="399"/>
    </location>
</feature>
<organism evidence="18 19">
    <name type="scientific">Leptosia nina</name>
    <dbReference type="NCBI Taxonomy" id="320188"/>
    <lineage>
        <taxon>Eukaryota</taxon>
        <taxon>Metazoa</taxon>
        <taxon>Ecdysozoa</taxon>
        <taxon>Arthropoda</taxon>
        <taxon>Hexapoda</taxon>
        <taxon>Insecta</taxon>
        <taxon>Pterygota</taxon>
        <taxon>Neoptera</taxon>
        <taxon>Endopterygota</taxon>
        <taxon>Lepidoptera</taxon>
        <taxon>Glossata</taxon>
        <taxon>Ditrysia</taxon>
        <taxon>Papilionoidea</taxon>
        <taxon>Pieridae</taxon>
        <taxon>Pierinae</taxon>
        <taxon>Leptosia</taxon>
    </lineage>
</organism>
<comment type="similarity">
    <text evidence="2">Belongs to the histidine acid phosphatase family. MINPP1 subfamily.</text>
</comment>